<dbReference type="EMBL" id="DS469738">
    <property type="protein sequence ID" value="EDO34238.1"/>
    <property type="molecule type" value="Genomic_DNA"/>
</dbReference>
<dbReference type="Proteomes" id="UP000001593">
    <property type="component" value="Unassembled WGS sequence"/>
</dbReference>
<dbReference type="Pfam" id="PF21403">
    <property type="entry name" value="OTU1_UBXL"/>
    <property type="match status" value="1"/>
</dbReference>
<keyword evidence="2" id="KW-0645">Protease</keyword>
<dbReference type="Pfam" id="PF24560">
    <property type="entry name" value="zf-C2H2_OTU1_C"/>
    <property type="match status" value="1"/>
</dbReference>
<dbReference type="InterPro" id="IPR029071">
    <property type="entry name" value="Ubiquitin-like_domsf"/>
</dbReference>
<dbReference type="OrthoDB" id="65596at2759"/>
<keyword evidence="8" id="KW-0862">Zinc</keyword>
<evidence type="ECO:0000313" key="11">
    <source>
        <dbReference type="EMBL" id="EDO34238.1"/>
    </source>
</evidence>
<dbReference type="GO" id="GO:0036503">
    <property type="term" value="P:ERAD pathway"/>
    <property type="evidence" value="ECO:0000318"/>
    <property type="project" value="GO_Central"/>
</dbReference>
<evidence type="ECO:0000259" key="10">
    <source>
        <dbReference type="PROSITE" id="PS50802"/>
    </source>
</evidence>
<evidence type="ECO:0000256" key="3">
    <source>
        <dbReference type="ARBA" id="ARBA00022723"/>
    </source>
</evidence>
<feature type="domain" description="OTU" evidence="10">
    <location>
        <begin position="99"/>
        <end position="221"/>
    </location>
</feature>
<dbReference type="CDD" id="cd22745">
    <property type="entry name" value="OTU_OTU1"/>
    <property type="match status" value="1"/>
</dbReference>
<keyword evidence="5 9" id="KW-0833">Ubl conjugation pathway</keyword>
<dbReference type="GO" id="GO:0004843">
    <property type="term" value="F:cysteine-type deubiquitinase activity"/>
    <property type="evidence" value="ECO:0000318"/>
    <property type="project" value="GO_Central"/>
</dbReference>
<dbReference type="eggNOG" id="KOG3288">
    <property type="taxonomic scope" value="Eukaryota"/>
</dbReference>
<keyword evidence="9" id="KW-0963">Cytoplasm</keyword>
<evidence type="ECO:0000256" key="9">
    <source>
        <dbReference type="RuleBase" id="RU367104"/>
    </source>
</evidence>
<evidence type="ECO:0000256" key="2">
    <source>
        <dbReference type="ARBA" id="ARBA00022670"/>
    </source>
</evidence>
<dbReference type="PhylomeDB" id="A7SPV9"/>
<dbReference type="KEGG" id="nve:5505574"/>
<comment type="catalytic activity">
    <reaction evidence="1 9">
        <text>Thiol-dependent hydrolysis of ester, thioester, amide, peptide and isopeptide bonds formed by the C-terminal Gly of ubiquitin (a 76-residue protein attached to proteins as an intracellular targeting signal).</text>
        <dbReference type="EC" id="3.4.19.12"/>
    </reaction>
</comment>
<dbReference type="Gene3D" id="3.10.20.90">
    <property type="entry name" value="Phosphatidylinositol 3-kinase Catalytic Subunit, Chain A, domain 1"/>
    <property type="match status" value="1"/>
</dbReference>
<dbReference type="EC" id="3.4.19.12" evidence="9"/>
<evidence type="ECO:0000313" key="12">
    <source>
        <dbReference type="Proteomes" id="UP000001593"/>
    </source>
</evidence>
<evidence type="ECO:0000256" key="1">
    <source>
        <dbReference type="ARBA" id="ARBA00000707"/>
    </source>
</evidence>
<dbReference type="InterPro" id="IPR057766">
    <property type="entry name" value="Znf-C2H2_OTU1-like_C"/>
</dbReference>
<dbReference type="SUPFAM" id="SSF54236">
    <property type="entry name" value="Ubiquitin-like"/>
    <property type="match status" value="1"/>
</dbReference>
<dbReference type="InterPro" id="IPR048857">
    <property type="entry name" value="OTU1_Ubl"/>
</dbReference>
<name>A7SPV9_NEMVE</name>
<sequence>LRCQFKGGKRQEVLDLTANSTVTELQEKIWLITDVPPHAQRVLTGFPPRELIFEDKGAKLSYVNIRSGDTLIVEQDTTAPRILQVNQSHSTEASSTVPLSRKVVPADNSCLFSSISYLLTGSTALVSDLRQLIARCVSEDPEHYNEVFLGKSNEQYCSWILDKSNWGGAIELSILAKHYKMEIAVVDTESERIDRFEEDKGYEDRVFLIYDGIHYDPLGVHDASATPLQTIFSCQEYTRLTEALQLAADAKKNRQYTNLSKFTLRCLVCNTPLTGQIAAQQHAVSTGHTNFGEV</sequence>
<protein>
    <recommendedName>
        <fullName evidence="9">Ubiquitin thioesterase OTU</fullName>
        <ecNumber evidence="9">3.4.19.12</ecNumber>
    </recommendedName>
</protein>
<dbReference type="CDD" id="cd17059">
    <property type="entry name" value="Ubl_OTU1"/>
    <property type="match status" value="1"/>
</dbReference>
<dbReference type="STRING" id="45351.A7SPV9"/>
<dbReference type="Gene3D" id="3.90.70.80">
    <property type="match status" value="1"/>
</dbReference>
<dbReference type="InterPro" id="IPR038765">
    <property type="entry name" value="Papain-like_cys_pep_sf"/>
</dbReference>
<dbReference type="AlphaFoldDB" id="A7SPV9"/>
<dbReference type="GO" id="GO:0030968">
    <property type="term" value="P:endoplasmic reticulum unfolded protein response"/>
    <property type="evidence" value="ECO:0000318"/>
    <property type="project" value="GO_Central"/>
</dbReference>
<dbReference type="MEROPS" id="C85.007"/>
<evidence type="ECO:0000256" key="6">
    <source>
        <dbReference type="ARBA" id="ARBA00022801"/>
    </source>
</evidence>
<evidence type="ECO:0000256" key="5">
    <source>
        <dbReference type="ARBA" id="ARBA00022786"/>
    </source>
</evidence>
<reference evidence="11 12" key="1">
    <citation type="journal article" date="2007" name="Science">
        <title>Sea anemone genome reveals ancestral eumetazoan gene repertoire and genomic organization.</title>
        <authorList>
            <person name="Putnam N.H."/>
            <person name="Srivastava M."/>
            <person name="Hellsten U."/>
            <person name="Dirks B."/>
            <person name="Chapman J."/>
            <person name="Salamov A."/>
            <person name="Terry A."/>
            <person name="Shapiro H."/>
            <person name="Lindquist E."/>
            <person name="Kapitonov V.V."/>
            <person name="Jurka J."/>
            <person name="Genikhovich G."/>
            <person name="Grigoriev I.V."/>
            <person name="Lucas S.M."/>
            <person name="Steele R.E."/>
            <person name="Finnerty J.R."/>
            <person name="Technau U."/>
            <person name="Martindale M.Q."/>
            <person name="Rokhsar D.S."/>
        </authorList>
    </citation>
    <scope>NUCLEOTIDE SEQUENCE [LARGE SCALE GENOMIC DNA]</scope>
    <source>
        <strain evidence="12">CH2 X CH6</strain>
    </source>
</reference>
<evidence type="ECO:0000256" key="7">
    <source>
        <dbReference type="ARBA" id="ARBA00022807"/>
    </source>
</evidence>
<keyword evidence="7 9" id="KW-0788">Thiol protease</keyword>
<keyword evidence="12" id="KW-1185">Reference proteome</keyword>
<dbReference type="GO" id="GO:0008270">
    <property type="term" value="F:zinc ion binding"/>
    <property type="evidence" value="ECO:0007669"/>
    <property type="project" value="UniProtKB-KW"/>
</dbReference>
<dbReference type="Pfam" id="PF02338">
    <property type="entry name" value="OTU"/>
    <property type="match status" value="1"/>
</dbReference>
<feature type="non-terminal residue" evidence="11">
    <location>
        <position position="1"/>
    </location>
</feature>
<proteinExistence type="predicted"/>
<organism evidence="11 12">
    <name type="scientific">Nematostella vectensis</name>
    <name type="common">Starlet sea anemone</name>
    <dbReference type="NCBI Taxonomy" id="45351"/>
    <lineage>
        <taxon>Eukaryota</taxon>
        <taxon>Metazoa</taxon>
        <taxon>Cnidaria</taxon>
        <taxon>Anthozoa</taxon>
        <taxon>Hexacorallia</taxon>
        <taxon>Actiniaria</taxon>
        <taxon>Edwardsiidae</taxon>
        <taxon>Nematostella</taxon>
    </lineage>
</organism>
<gene>
    <name evidence="11" type="ORF">NEMVEDRAFT_v1g126506</name>
</gene>
<evidence type="ECO:0000256" key="8">
    <source>
        <dbReference type="ARBA" id="ARBA00022833"/>
    </source>
</evidence>
<dbReference type="InterPro" id="IPR003323">
    <property type="entry name" value="OTU_dom"/>
</dbReference>
<dbReference type="SUPFAM" id="SSF54001">
    <property type="entry name" value="Cysteine proteinases"/>
    <property type="match status" value="1"/>
</dbReference>
<dbReference type="OMA" id="TRCILVY"/>
<comment type="subcellular location">
    <subcellularLocation>
        <location evidence="9">Cytoplasm</location>
    </subcellularLocation>
</comment>
<keyword evidence="6 9" id="KW-0378">Hydrolase</keyword>
<dbReference type="HOGENOM" id="CLU_049327_1_1_1"/>
<dbReference type="PROSITE" id="PS50802">
    <property type="entry name" value="OTU"/>
    <property type="match status" value="1"/>
</dbReference>
<dbReference type="PANTHER" id="PTHR13312">
    <property type="entry name" value="HIV-INDUCED PROTEIN-7-LIKE PROTEASE"/>
    <property type="match status" value="1"/>
</dbReference>
<keyword evidence="4" id="KW-0863">Zinc-finger</keyword>
<evidence type="ECO:0000256" key="4">
    <source>
        <dbReference type="ARBA" id="ARBA00022771"/>
    </source>
</evidence>
<keyword evidence="3" id="KW-0479">Metal-binding</keyword>
<dbReference type="FunFam" id="3.10.20.90:FF:000096">
    <property type="entry name" value="Ubiquitin thioesterase OTU1"/>
    <property type="match status" value="1"/>
</dbReference>
<dbReference type="FunCoup" id="A7SPV9">
    <property type="interactions" value="373"/>
</dbReference>
<comment type="function">
    <text evidence="9">Hydrolase that can remove conjugated ubiquitin from proteins and may therefore play an important regulatory role at the level of protein turnover by preventing degradation.</text>
</comment>
<dbReference type="InParanoid" id="A7SPV9"/>
<accession>A7SPV9</accession>
<dbReference type="PANTHER" id="PTHR13312:SF0">
    <property type="entry name" value="UBIQUITIN THIOESTERASE OTU1"/>
    <property type="match status" value="1"/>
</dbReference>
<dbReference type="GO" id="GO:0005737">
    <property type="term" value="C:cytoplasm"/>
    <property type="evidence" value="ECO:0007669"/>
    <property type="project" value="UniProtKB-SubCell"/>
</dbReference>